<reference evidence="5" key="1">
    <citation type="journal article" date="2004" name="Nature">
        <title>Genome duplication in the teleost fish Tetraodon nigroviridis reveals the early vertebrate proto-karyotype.</title>
        <authorList>
            <person name="Jaillon O."/>
            <person name="Aury J.-M."/>
            <person name="Brunet F."/>
            <person name="Petit J.-L."/>
            <person name="Stange-Thomann N."/>
            <person name="Mauceli E."/>
            <person name="Bouneau L."/>
            <person name="Fischer C."/>
            <person name="Ozouf-Costaz C."/>
            <person name="Bernot A."/>
            <person name="Nicaud S."/>
            <person name="Jaffe D."/>
            <person name="Fisher S."/>
            <person name="Lutfalla G."/>
            <person name="Dossat C."/>
            <person name="Segurens B."/>
            <person name="Dasilva C."/>
            <person name="Salanoubat M."/>
            <person name="Levy M."/>
            <person name="Boudet N."/>
            <person name="Castellano S."/>
            <person name="Anthouard V."/>
            <person name="Jubin C."/>
            <person name="Castelli V."/>
            <person name="Katinka M."/>
            <person name="Vacherie B."/>
            <person name="Biemont C."/>
            <person name="Skalli Z."/>
            <person name="Cattolico L."/>
            <person name="Poulain J."/>
            <person name="De Berardinis V."/>
            <person name="Cruaud C."/>
            <person name="Duprat S."/>
            <person name="Brottier P."/>
            <person name="Coutanceau J.-P."/>
            <person name="Gouzy J."/>
            <person name="Parra G."/>
            <person name="Lardier G."/>
            <person name="Chapple C."/>
            <person name="McKernan K.J."/>
            <person name="McEwan P."/>
            <person name="Bosak S."/>
            <person name="Kellis M."/>
            <person name="Volff J.-N."/>
            <person name="Guigo R."/>
            <person name="Zody M.C."/>
            <person name="Mesirov J."/>
            <person name="Lindblad-Toh K."/>
            <person name="Birren B."/>
            <person name="Nusbaum C."/>
            <person name="Kahn D."/>
            <person name="Robinson-Rechavi M."/>
            <person name="Laudet V."/>
            <person name="Schachter V."/>
            <person name="Quetier F."/>
            <person name="Saurin W."/>
            <person name="Scarpelli C."/>
            <person name="Wincker P."/>
            <person name="Lander E.S."/>
            <person name="Weissenbach J."/>
            <person name="Roest Crollius H."/>
        </authorList>
    </citation>
    <scope>NUCLEOTIDE SEQUENCE [LARGE SCALE GENOMIC DNA]</scope>
</reference>
<dbReference type="GO" id="GO:0004382">
    <property type="term" value="F:GDP phosphatase activity"/>
    <property type="evidence" value="ECO:0007669"/>
    <property type="project" value="TreeGrafter"/>
</dbReference>
<dbReference type="InParanoid" id="H3C908"/>
<name>H3C908_TETNG</name>
<comment type="similarity">
    <text evidence="1">Belongs to the GDA1/CD39 NTPase family.</text>
</comment>
<dbReference type="Proteomes" id="UP000007303">
    <property type="component" value="Unassembled WGS sequence"/>
</dbReference>
<dbReference type="GO" id="GO:0016020">
    <property type="term" value="C:membrane"/>
    <property type="evidence" value="ECO:0007669"/>
    <property type="project" value="TreeGrafter"/>
</dbReference>
<dbReference type="HOGENOM" id="CLU_010246_6_2_1"/>
<dbReference type="Ensembl" id="ENSTNIT00000004875.1">
    <property type="protein sequence ID" value="ENSTNIP00000004730.1"/>
    <property type="gene ID" value="ENSTNIG00000002266.1"/>
</dbReference>
<dbReference type="AlphaFoldDB" id="H3C908"/>
<keyword evidence="3" id="KW-0812">Transmembrane</keyword>
<keyword evidence="3" id="KW-1133">Transmembrane helix</keyword>
<proteinExistence type="inferred from homology"/>
<dbReference type="PANTHER" id="PTHR11782:SF37">
    <property type="entry name" value="ECTONUCLEOSIDE TRIPHOSPHATE DIPHOSPHOHYDROLASE 7"/>
    <property type="match status" value="1"/>
</dbReference>
<dbReference type="GO" id="GO:0017111">
    <property type="term" value="F:ribonucleoside triphosphate phosphatase activity"/>
    <property type="evidence" value="ECO:0007669"/>
    <property type="project" value="TreeGrafter"/>
</dbReference>
<dbReference type="GO" id="GO:0005794">
    <property type="term" value="C:Golgi apparatus"/>
    <property type="evidence" value="ECO:0007669"/>
    <property type="project" value="TreeGrafter"/>
</dbReference>
<dbReference type="PANTHER" id="PTHR11782">
    <property type="entry name" value="ADENOSINE/GUANOSINE DIPHOSPHATASE"/>
    <property type="match status" value="1"/>
</dbReference>
<accession>H3C908</accession>
<evidence type="ECO:0000256" key="3">
    <source>
        <dbReference type="SAM" id="Phobius"/>
    </source>
</evidence>
<evidence type="ECO:0000256" key="2">
    <source>
        <dbReference type="ARBA" id="ARBA00022801"/>
    </source>
</evidence>
<keyword evidence="2" id="KW-0378">Hydrolase</keyword>
<dbReference type="OMA" id="SGKQEXL"/>
<dbReference type="Pfam" id="PF01150">
    <property type="entry name" value="GDA1_CD39"/>
    <property type="match status" value="1"/>
</dbReference>
<keyword evidence="3" id="KW-0472">Membrane</keyword>
<reference evidence="4" key="2">
    <citation type="submission" date="2025-08" db="UniProtKB">
        <authorList>
            <consortium name="Ensembl"/>
        </authorList>
    </citation>
    <scope>IDENTIFICATION</scope>
</reference>
<organism evidence="4 5">
    <name type="scientific">Tetraodon nigroviridis</name>
    <name type="common">Spotted green pufferfish</name>
    <name type="synonym">Chelonodon nigroviridis</name>
    <dbReference type="NCBI Taxonomy" id="99883"/>
    <lineage>
        <taxon>Eukaryota</taxon>
        <taxon>Metazoa</taxon>
        <taxon>Chordata</taxon>
        <taxon>Craniata</taxon>
        <taxon>Vertebrata</taxon>
        <taxon>Euteleostomi</taxon>
        <taxon>Actinopterygii</taxon>
        <taxon>Neopterygii</taxon>
        <taxon>Teleostei</taxon>
        <taxon>Neoteleostei</taxon>
        <taxon>Acanthomorphata</taxon>
        <taxon>Eupercaria</taxon>
        <taxon>Tetraodontiformes</taxon>
        <taxon>Tetradontoidea</taxon>
        <taxon>Tetraodontidae</taxon>
        <taxon>Tetraodon</taxon>
    </lineage>
</organism>
<evidence type="ECO:0000313" key="4">
    <source>
        <dbReference type="Ensembl" id="ENSTNIP00000004730.1"/>
    </source>
</evidence>
<evidence type="ECO:0000313" key="5">
    <source>
        <dbReference type="Proteomes" id="UP000007303"/>
    </source>
</evidence>
<reference evidence="4" key="3">
    <citation type="submission" date="2025-09" db="UniProtKB">
        <authorList>
            <consortium name="Ensembl"/>
        </authorList>
    </citation>
    <scope>IDENTIFICATION</scope>
</reference>
<dbReference type="GO" id="GO:0046036">
    <property type="term" value="P:CTP metabolic process"/>
    <property type="evidence" value="ECO:0007669"/>
    <property type="project" value="TreeGrafter"/>
</dbReference>
<dbReference type="GeneTree" id="ENSGT01150000286963"/>
<protein>
    <submittedName>
        <fullName evidence="4">Ectonucleoside triphosphate diphosphohydrolase 7</fullName>
    </submittedName>
</protein>
<evidence type="ECO:0000256" key="1">
    <source>
        <dbReference type="ARBA" id="ARBA00009283"/>
    </source>
</evidence>
<dbReference type="InterPro" id="IPR000407">
    <property type="entry name" value="GDA1_CD39_NTPase"/>
</dbReference>
<dbReference type="GO" id="GO:0006256">
    <property type="term" value="P:UDP catabolic process"/>
    <property type="evidence" value="ECO:0007669"/>
    <property type="project" value="TreeGrafter"/>
</dbReference>
<dbReference type="GO" id="GO:0045134">
    <property type="term" value="F:UDP phosphatase activity"/>
    <property type="evidence" value="ECO:0007669"/>
    <property type="project" value="TreeGrafter"/>
</dbReference>
<keyword evidence="5" id="KW-1185">Reference proteome</keyword>
<feature type="transmembrane region" description="Helical" evidence="3">
    <location>
        <begin position="262"/>
        <end position="280"/>
    </location>
</feature>
<dbReference type="Gene3D" id="3.30.420.150">
    <property type="entry name" value="Exopolyphosphatase. Domain 2"/>
    <property type="match status" value="1"/>
</dbReference>
<sequence>EEAAKGVLAEFNLGCQAHTQHVYRVYVTTFLGYGGNMARRRYEERLLNATLASGGTGLSPDTPYPDPCLPAGLRDAVARGNRTLHLRGQGDWSRCLQAVRPSWASTTAACRWAELPGAHQLRRHEFYGFSEFFYCSEDVLRLGARYHSRTFAKAAADYCATQWATLEQRLENKLFSQHADLDRVRKQCFNSAWMFAVLHGFRFPRDYAGLTTAQLVYDREVQWTLGAILFKTRFLPLRDLQQEALRQSHPRLVRSSFVHHHHLLSLCILVVLLAILLHVLR</sequence>